<proteinExistence type="inferred from homology"/>
<dbReference type="AlphaFoldDB" id="A0A5N6RMT0"/>
<evidence type="ECO:0008006" key="5">
    <source>
        <dbReference type="Google" id="ProtNLM"/>
    </source>
</evidence>
<organism evidence="3 4">
    <name type="scientific">Carpinus fangiana</name>
    <dbReference type="NCBI Taxonomy" id="176857"/>
    <lineage>
        <taxon>Eukaryota</taxon>
        <taxon>Viridiplantae</taxon>
        <taxon>Streptophyta</taxon>
        <taxon>Embryophyta</taxon>
        <taxon>Tracheophyta</taxon>
        <taxon>Spermatophyta</taxon>
        <taxon>Magnoliopsida</taxon>
        <taxon>eudicotyledons</taxon>
        <taxon>Gunneridae</taxon>
        <taxon>Pentapetalae</taxon>
        <taxon>rosids</taxon>
        <taxon>fabids</taxon>
        <taxon>Fagales</taxon>
        <taxon>Betulaceae</taxon>
        <taxon>Carpinus</taxon>
    </lineage>
</organism>
<evidence type="ECO:0000256" key="1">
    <source>
        <dbReference type="ARBA" id="ARBA00009995"/>
    </source>
</evidence>
<comment type="similarity">
    <text evidence="1">Belongs to the UDP-glycosyltransferase family.</text>
</comment>
<dbReference type="InterPro" id="IPR002213">
    <property type="entry name" value="UDP_glucos_trans"/>
</dbReference>
<sequence length="327" mass="36510">MENNQQKPHPLQGHLIPFVHLALKLASNGFTITFVNTLSIHHHITKSQPTSAAADNNIFAGARNSGLDIRYMTIADGFPLGVDRSLNHDQFMEGLLHVFSSHVDELVGKVVHSDPPVTCLISDTFFVWSSMIADKYNLVNVSFWTEPVLVLTLYYHLDLLKKIGHFASQELESETISALQQKQPIYAIGPVFPTGLATTIVPTSQWSESDCTQWLDTRPNGSALYISFGSYAHVSKEEIVEIAYGVLLSGVSFIWVLRPDIVKIGLNLCDKKPITRQEVANKINRLMRTEDELGDELRKNINELKGILKNTLTADGSSEKKFQSIHQ</sequence>
<dbReference type="GO" id="GO:0008194">
    <property type="term" value="F:UDP-glycosyltransferase activity"/>
    <property type="evidence" value="ECO:0007669"/>
    <property type="project" value="InterPro"/>
</dbReference>
<dbReference type="OrthoDB" id="5835829at2759"/>
<dbReference type="PANTHER" id="PTHR11926">
    <property type="entry name" value="GLUCOSYL/GLUCURONOSYL TRANSFERASES"/>
    <property type="match status" value="1"/>
</dbReference>
<dbReference type="PANTHER" id="PTHR11926:SF774">
    <property type="entry name" value="UDP-GLYCOSYLTRANSFERASE 85A1-RELATED"/>
    <property type="match status" value="1"/>
</dbReference>
<dbReference type="Proteomes" id="UP000327013">
    <property type="component" value="Chromosome 7"/>
</dbReference>
<dbReference type="EMBL" id="CM017327">
    <property type="protein sequence ID" value="KAE8099626.1"/>
    <property type="molecule type" value="Genomic_DNA"/>
</dbReference>
<dbReference type="Gene3D" id="3.40.50.2000">
    <property type="entry name" value="Glycogen Phosphorylase B"/>
    <property type="match status" value="3"/>
</dbReference>
<gene>
    <name evidence="3" type="ORF">FH972_017591</name>
</gene>
<evidence type="ECO:0000256" key="2">
    <source>
        <dbReference type="ARBA" id="ARBA00022679"/>
    </source>
</evidence>
<keyword evidence="4" id="KW-1185">Reference proteome</keyword>
<evidence type="ECO:0000313" key="4">
    <source>
        <dbReference type="Proteomes" id="UP000327013"/>
    </source>
</evidence>
<evidence type="ECO:0000313" key="3">
    <source>
        <dbReference type="EMBL" id="KAE8099626.1"/>
    </source>
</evidence>
<name>A0A5N6RMT0_9ROSI</name>
<protein>
    <recommendedName>
        <fullName evidence="5">UDP-glycosyltransferases domain-containing protein</fullName>
    </recommendedName>
</protein>
<dbReference type="SUPFAM" id="SSF53756">
    <property type="entry name" value="UDP-Glycosyltransferase/glycogen phosphorylase"/>
    <property type="match status" value="1"/>
</dbReference>
<reference evidence="3 4" key="1">
    <citation type="submission" date="2019-06" db="EMBL/GenBank/DDBJ databases">
        <title>A chromosomal-level reference genome of Carpinus fangiana (Coryloideae, Betulaceae).</title>
        <authorList>
            <person name="Yang X."/>
            <person name="Wang Z."/>
            <person name="Zhang L."/>
            <person name="Hao G."/>
            <person name="Liu J."/>
            <person name="Yang Y."/>
        </authorList>
    </citation>
    <scope>NUCLEOTIDE SEQUENCE [LARGE SCALE GENOMIC DNA]</scope>
    <source>
        <strain evidence="3">Cfa_2016G</strain>
        <tissue evidence="3">Leaf</tissue>
    </source>
</reference>
<keyword evidence="2" id="KW-0808">Transferase</keyword>
<dbReference type="CDD" id="cd03784">
    <property type="entry name" value="GT1_Gtf-like"/>
    <property type="match status" value="1"/>
</dbReference>
<accession>A0A5N6RMT0</accession>